<dbReference type="GO" id="GO:0005737">
    <property type="term" value="C:cytoplasm"/>
    <property type="evidence" value="ECO:0007669"/>
    <property type="project" value="TreeGrafter"/>
</dbReference>
<reference evidence="1" key="1">
    <citation type="submission" date="2025-08" db="UniProtKB">
        <authorList>
            <consortium name="Ensembl"/>
        </authorList>
    </citation>
    <scope>IDENTIFICATION</scope>
</reference>
<keyword evidence="2" id="KW-1185">Reference proteome</keyword>
<dbReference type="AlphaFoldDB" id="A0A8C9ULN6"/>
<dbReference type="Ensembl" id="ENSSDAT00000007712.1">
    <property type="protein sequence ID" value="ENSSDAP00000006757.1"/>
    <property type="gene ID" value="ENSSDAG00000006195.1"/>
</dbReference>
<organism evidence="1 2">
    <name type="scientific">Spermophilus dauricus</name>
    <name type="common">Daurian ground squirrel</name>
    <dbReference type="NCBI Taxonomy" id="99837"/>
    <lineage>
        <taxon>Eukaryota</taxon>
        <taxon>Metazoa</taxon>
        <taxon>Chordata</taxon>
        <taxon>Craniata</taxon>
        <taxon>Vertebrata</taxon>
        <taxon>Euteleostomi</taxon>
        <taxon>Mammalia</taxon>
        <taxon>Eutheria</taxon>
        <taxon>Euarchontoglires</taxon>
        <taxon>Glires</taxon>
        <taxon>Rodentia</taxon>
        <taxon>Sciuromorpha</taxon>
        <taxon>Sciuridae</taxon>
        <taxon>Xerinae</taxon>
        <taxon>Marmotini</taxon>
        <taxon>Spermophilus</taxon>
    </lineage>
</organism>
<dbReference type="PANTHER" id="PTHR33769">
    <property type="entry name" value="TESTIS-EXPRESSED PROTEIN 26 ISOFORM X3"/>
    <property type="match status" value="1"/>
</dbReference>
<dbReference type="Proteomes" id="UP000694422">
    <property type="component" value="Unplaced"/>
</dbReference>
<dbReference type="InterPro" id="IPR043460">
    <property type="entry name" value="MEDAG/TEX26"/>
</dbReference>
<dbReference type="PANTHER" id="PTHR33769:SF1">
    <property type="entry name" value="TESTIS-EXPRESSED PROTEIN 26"/>
    <property type="match status" value="1"/>
</dbReference>
<evidence type="ECO:0000313" key="1">
    <source>
        <dbReference type="Ensembl" id="ENSSDAP00000006757.1"/>
    </source>
</evidence>
<evidence type="ECO:0000313" key="2">
    <source>
        <dbReference type="Proteomes" id="UP000694422"/>
    </source>
</evidence>
<name>A0A8C9ULN6_SPEDA</name>
<protein>
    <submittedName>
        <fullName evidence="1">Testis expressed 26</fullName>
    </submittedName>
</protein>
<reference evidence="1" key="2">
    <citation type="submission" date="2025-09" db="UniProtKB">
        <authorList>
            <consortium name="Ensembl"/>
        </authorList>
    </citation>
    <scope>IDENTIFICATION</scope>
</reference>
<accession>A0A8C9ULN6</accession>
<sequence length="294" mass="34115">GLQPWTSLPTPLCGTDWDSYATRMKTDFTRKTGAVPALIRQKSIRRLGYAYALSDPILNTRYSDEYVWKSYSKENTIKNGSSRGLRRHKKGYIEWTLPPEQPSETRRGCVPWKIPASMEEIKKAIANQFVSHTKRDFVDLDKVQEIKNSSPVCLDWKKYLPRPPDTEFRRNYQIPAKIPELQDFNFRYGCYSNLSAASKGLVPSVLHSYMRTQERTKKQTTYQSDYGKDHLDFSMILNSITPWQINNYLKTVSDKDREILDHFIHSYCGIKKEMKEGNCSVMKTRKSVEAMGPT</sequence>
<proteinExistence type="predicted"/>